<dbReference type="AlphaFoldDB" id="A0A1Y2IHL6"/>
<protein>
    <submittedName>
        <fullName evidence="2">Uncharacterized protein</fullName>
    </submittedName>
</protein>
<reference evidence="2 3" key="1">
    <citation type="journal article" date="2015" name="Biotechnol. Biofuels">
        <title>Enhanced degradation of softwood versus hardwood by the white-rot fungus Pycnoporus coccineus.</title>
        <authorList>
            <person name="Couturier M."/>
            <person name="Navarro D."/>
            <person name="Chevret D."/>
            <person name="Henrissat B."/>
            <person name="Piumi F."/>
            <person name="Ruiz-Duenas F.J."/>
            <person name="Martinez A.T."/>
            <person name="Grigoriev I.V."/>
            <person name="Riley R."/>
            <person name="Lipzen A."/>
            <person name="Berrin J.G."/>
            <person name="Master E.R."/>
            <person name="Rosso M.N."/>
        </authorList>
    </citation>
    <scope>NUCLEOTIDE SEQUENCE [LARGE SCALE GENOMIC DNA]</scope>
    <source>
        <strain evidence="2 3">BRFM310</strain>
    </source>
</reference>
<evidence type="ECO:0000256" key="1">
    <source>
        <dbReference type="SAM" id="MobiDB-lite"/>
    </source>
</evidence>
<feature type="region of interest" description="Disordered" evidence="1">
    <location>
        <begin position="128"/>
        <end position="152"/>
    </location>
</feature>
<keyword evidence="3" id="KW-1185">Reference proteome</keyword>
<sequence>MFMHRGFRRSVASARARAVATAFGGRGGCRAPFATPATSPGEDGDRASAAKARGLYVYRVPRPHRVCWLALNCRLSCRPWPRLMISRCRRRYDWLMPSGQRRRAAEEMCFATLWACSLDAPNAGRAPSASSFDIARNTPSGNTSQSAGRRVR</sequence>
<evidence type="ECO:0000313" key="2">
    <source>
        <dbReference type="EMBL" id="OSC99760.1"/>
    </source>
</evidence>
<dbReference type="Proteomes" id="UP000193067">
    <property type="component" value="Unassembled WGS sequence"/>
</dbReference>
<dbReference type="EMBL" id="KZ084124">
    <property type="protein sequence ID" value="OSC99760.1"/>
    <property type="molecule type" value="Genomic_DNA"/>
</dbReference>
<evidence type="ECO:0000313" key="3">
    <source>
        <dbReference type="Proteomes" id="UP000193067"/>
    </source>
</evidence>
<organism evidence="2 3">
    <name type="scientific">Trametes coccinea (strain BRFM310)</name>
    <name type="common">Pycnoporus coccineus</name>
    <dbReference type="NCBI Taxonomy" id="1353009"/>
    <lineage>
        <taxon>Eukaryota</taxon>
        <taxon>Fungi</taxon>
        <taxon>Dikarya</taxon>
        <taxon>Basidiomycota</taxon>
        <taxon>Agaricomycotina</taxon>
        <taxon>Agaricomycetes</taxon>
        <taxon>Polyporales</taxon>
        <taxon>Polyporaceae</taxon>
        <taxon>Trametes</taxon>
    </lineage>
</organism>
<proteinExistence type="predicted"/>
<accession>A0A1Y2IHL6</accession>
<name>A0A1Y2IHL6_TRAC3</name>
<feature type="compositionally biased region" description="Polar residues" evidence="1">
    <location>
        <begin position="137"/>
        <end position="152"/>
    </location>
</feature>
<gene>
    <name evidence="2" type="ORF">PYCCODRAFT_747789</name>
</gene>